<sequence length="230" mass="26045">MGRRRHAHRRRRVGRQVPVEPVEGERGVLVRLEARYPARDGEPGGHADRERHLARRQVADEEHEHDGRGDVHVPEAQLPAVVETPRDVGVRLHGGLRNRVRRGSDDRAHDRAGDHQADRRENGQADIKKDGAEVAQRRQRDQRDHEADEAHERLDAGAEFRDLRQCAGERPGDAREGHQVECMARERERQSRDGERQQTDEGDQLARGRAPGGRCGGGEDGDAHEELPWT</sequence>
<feature type="compositionally biased region" description="Basic and acidic residues" evidence="1">
    <location>
        <begin position="170"/>
        <end position="199"/>
    </location>
</feature>
<protein>
    <submittedName>
        <fullName evidence="2">Uncharacterized protein</fullName>
    </submittedName>
</protein>
<evidence type="ECO:0000313" key="3">
    <source>
        <dbReference type="Proteomes" id="UP000290540"/>
    </source>
</evidence>
<organism evidence="2 3">
    <name type="scientific">Fusarium oxysporum f. sp. narcissi</name>
    <dbReference type="NCBI Taxonomy" id="451672"/>
    <lineage>
        <taxon>Eukaryota</taxon>
        <taxon>Fungi</taxon>
        <taxon>Dikarya</taxon>
        <taxon>Ascomycota</taxon>
        <taxon>Pezizomycotina</taxon>
        <taxon>Sordariomycetes</taxon>
        <taxon>Hypocreomycetidae</taxon>
        <taxon>Hypocreales</taxon>
        <taxon>Nectriaceae</taxon>
        <taxon>Fusarium</taxon>
        <taxon>Fusarium oxysporum species complex</taxon>
    </lineage>
</organism>
<gene>
    <name evidence="2" type="ORF">BFJ63_vAg19774</name>
</gene>
<evidence type="ECO:0000256" key="1">
    <source>
        <dbReference type="SAM" id="MobiDB-lite"/>
    </source>
</evidence>
<feature type="compositionally biased region" description="Basic and acidic residues" evidence="1">
    <location>
        <begin position="102"/>
        <end position="164"/>
    </location>
</feature>
<dbReference type="Proteomes" id="UP000290540">
    <property type="component" value="Unassembled WGS sequence"/>
</dbReference>
<comment type="caution">
    <text evidence="2">The sequence shown here is derived from an EMBL/GenBank/DDBJ whole genome shotgun (WGS) entry which is preliminary data.</text>
</comment>
<name>A0A4Q2UT48_FUSOX</name>
<dbReference type="EMBL" id="MQTW01002416">
    <property type="protein sequence ID" value="RYC77351.1"/>
    <property type="molecule type" value="Genomic_DNA"/>
</dbReference>
<evidence type="ECO:0000313" key="2">
    <source>
        <dbReference type="EMBL" id="RYC77351.1"/>
    </source>
</evidence>
<reference evidence="2 3" key="1">
    <citation type="submission" date="2016-12" db="EMBL/GenBank/DDBJ databases">
        <title>Draft genome sequence of Fusarium oxysporum causing rot on Narcissus.</title>
        <authorList>
            <person name="Armitage A.D."/>
            <person name="Taylor A."/>
            <person name="Clarkson J.P."/>
            <person name="Harrison R.J."/>
            <person name="Jackson A.C."/>
        </authorList>
    </citation>
    <scope>NUCLEOTIDE SEQUENCE [LARGE SCALE GENOMIC DNA]</scope>
    <source>
        <strain evidence="2 3">N139</strain>
    </source>
</reference>
<feature type="compositionally biased region" description="Basic and acidic residues" evidence="1">
    <location>
        <begin position="23"/>
        <end position="73"/>
    </location>
</feature>
<accession>A0A4Q2UT48</accession>
<feature type="region of interest" description="Disordered" evidence="1">
    <location>
        <begin position="1"/>
        <end position="230"/>
    </location>
</feature>
<dbReference type="AlphaFoldDB" id="A0A4Q2UT48"/>
<feature type="compositionally biased region" description="Basic residues" evidence="1">
    <location>
        <begin position="1"/>
        <end position="14"/>
    </location>
</feature>
<proteinExistence type="predicted"/>